<sequence length="80" mass="8418">MGRPPPPDLTRVRPGAHRSGSVPGRAVRNRVRPDSASVRGPYGASQSAIRTAPANGRPAIGAMRTTSPVRGAWTIRPPPM</sequence>
<dbReference type="EMBL" id="BDCX01000017">
    <property type="protein sequence ID" value="GAT70344.1"/>
    <property type="molecule type" value="Genomic_DNA"/>
</dbReference>
<evidence type="ECO:0000256" key="1">
    <source>
        <dbReference type="SAM" id="MobiDB-lite"/>
    </source>
</evidence>
<name>A0A161LLF6_9ACTN</name>
<feature type="region of interest" description="Disordered" evidence="1">
    <location>
        <begin position="1"/>
        <end position="63"/>
    </location>
</feature>
<keyword evidence="3" id="KW-1185">Reference proteome</keyword>
<gene>
    <name evidence="2" type="ORF">PS9374_06026</name>
</gene>
<reference evidence="3" key="2">
    <citation type="submission" date="2016-04" db="EMBL/GenBank/DDBJ databases">
        <title>Planomonospora sphaerica JCM9374 whole genome shotgun sequence.</title>
        <authorList>
            <person name="Suzuki T."/>
            <person name="Dohra H."/>
            <person name="Kodani S."/>
        </authorList>
    </citation>
    <scope>NUCLEOTIDE SEQUENCE [LARGE SCALE GENOMIC DNA]</scope>
    <source>
        <strain evidence="3">JCM 9374</strain>
    </source>
</reference>
<evidence type="ECO:0000313" key="2">
    <source>
        <dbReference type="EMBL" id="GAT70344.1"/>
    </source>
</evidence>
<comment type="caution">
    <text evidence="2">The sequence shown here is derived from an EMBL/GenBank/DDBJ whole genome shotgun (WGS) entry which is preliminary data.</text>
</comment>
<organism evidence="2 3">
    <name type="scientific">Planomonospora sphaerica</name>
    <dbReference type="NCBI Taxonomy" id="161355"/>
    <lineage>
        <taxon>Bacteria</taxon>
        <taxon>Bacillati</taxon>
        <taxon>Actinomycetota</taxon>
        <taxon>Actinomycetes</taxon>
        <taxon>Streptosporangiales</taxon>
        <taxon>Streptosporangiaceae</taxon>
        <taxon>Planomonospora</taxon>
    </lineage>
</organism>
<protein>
    <submittedName>
        <fullName evidence="2">Uncharacterized protein</fullName>
    </submittedName>
</protein>
<evidence type="ECO:0000313" key="3">
    <source>
        <dbReference type="Proteomes" id="UP000077701"/>
    </source>
</evidence>
<proteinExistence type="predicted"/>
<dbReference type="Proteomes" id="UP000077701">
    <property type="component" value="Unassembled WGS sequence"/>
</dbReference>
<reference evidence="2 3" key="1">
    <citation type="journal article" date="2016" name="Genome Announc.">
        <title>Draft Genome Sequence of Planomonospora sphaerica JCM9374, a Rare Actinomycete.</title>
        <authorList>
            <person name="Dohra H."/>
            <person name="Suzuki T."/>
            <person name="Inoue Y."/>
            <person name="Kodani S."/>
        </authorList>
    </citation>
    <scope>NUCLEOTIDE SEQUENCE [LARGE SCALE GENOMIC DNA]</scope>
    <source>
        <strain evidence="2 3">JCM 9374</strain>
    </source>
</reference>
<dbReference type="AlphaFoldDB" id="A0A161LLF6"/>
<accession>A0A161LLF6</accession>